<keyword evidence="3" id="KW-0808">Transferase</keyword>
<sequence>MTSAQRSLLKDIAEGIGQLRSRLLQLRIQLSRLLYQHVIIILVSLLSLGFGIAVVGTYYLSVSLVNSQAMHYSMVAVQTLNEARKLYSKNAVNRVKFVHGVLVTPEYHNITGAIPNPATYTIELGQLLSNESEGILFRLYSDYPFPNRTETGGPQDSFQREALKYLNENPQDAFYRREEFGDRLSFRYTEAVLMEPSCVACHNTLPNSPKKDWKVGEVRGVVEITQPLDRIMLMAEDGLKMIYIALAAIIALAITGLILVVGRFRIIHHELEEKVSERTAALHHLATVDDLTQLFNRREFDRRLEIHWQRAQYNQDWLSLILCDVDYFKKYNDTYGHQAGDDCLHAVARVLKTSAQRSGEFAARCGGEEFAIVLPNINGTQACRVAHLIRERIHQLHIPHRGSLTHAHVTLSLGIASIIPEEDSSLETLIKAADRALYQAKAEGRDRFIVYHGNLVTPTIDT</sequence>
<evidence type="ECO:0000313" key="4">
    <source>
        <dbReference type="Proteomes" id="UP001232992"/>
    </source>
</evidence>
<protein>
    <submittedName>
        <fullName evidence="3">Diguanylate cyclase</fullName>
        <ecNumber evidence="3">2.7.7.65</ecNumber>
    </submittedName>
</protein>
<dbReference type="CDD" id="cd01949">
    <property type="entry name" value="GGDEF"/>
    <property type="match status" value="1"/>
</dbReference>
<accession>A0ABT7C2G5</accession>
<dbReference type="EC" id="2.7.7.65" evidence="3"/>
<keyword evidence="3" id="KW-0548">Nucleotidyltransferase</keyword>
<dbReference type="InterPro" id="IPR000160">
    <property type="entry name" value="GGDEF_dom"/>
</dbReference>
<dbReference type="PROSITE" id="PS50887">
    <property type="entry name" value="GGDEF"/>
    <property type="match status" value="1"/>
</dbReference>
<dbReference type="Pfam" id="PF11845">
    <property type="entry name" value="Tll0287-like"/>
    <property type="match status" value="1"/>
</dbReference>
<evidence type="ECO:0000256" key="1">
    <source>
        <dbReference type="SAM" id="Phobius"/>
    </source>
</evidence>
<dbReference type="Pfam" id="PF00990">
    <property type="entry name" value="GGDEF"/>
    <property type="match status" value="1"/>
</dbReference>
<dbReference type="InterPro" id="IPR029787">
    <property type="entry name" value="Nucleotide_cyclase"/>
</dbReference>
<reference evidence="3 4" key="1">
    <citation type="submission" date="2023-01" db="EMBL/GenBank/DDBJ databases">
        <title>Novel diversity within Roseofilum (Cyanobacteria; Desertifilaceae) from marine benthic mats with descriptions of four novel species.</title>
        <authorList>
            <person name="Wang Y."/>
            <person name="Berthold D.E."/>
            <person name="Hu J."/>
            <person name="Lefler F.W."/>
            <person name="Laughinghouse H.D. IV."/>
        </authorList>
    </citation>
    <scope>NUCLEOTIDE SEQUENCE [LARGE SCALE GENOMIC DNA]</scope>
    <source>
        <strain evidence="3 4">BLCC-M143</strain>
    </source>
</reference>
<keyword evidence="1" id="KW-1133">Transmembrane helix</keyword>
<evidence type="ECO:0000313" key="3">
    <source>
        <dbReference type="EMBL" id="MDJ1185639.1"/>
    </source>
</evidence>
<feature type="domain" description="GGDEF" evidence="2">
    <location>
        <begin position="316"/>
        <end position="453"/>
    </location>
</feature>
<feature type="transmembrane region" description="Helical" evidence="1">
    <location>
        <begin position="241"/>
        <end position="261"/>
    </location>
</feature>
<dbReference type="InterPro" id="IPR021796">
    <property type="entry name" value="Tll0287-like_dom"/>
</dbReference>
<dbReference type="InterPro" id="IPR043128">
    <property type="entry name" value="Rev_trsase/Diguanyl_cyclase"/>
</dbReference>
<name>A0ABT7C2G5_9CYAN</name>
<dbReference type="EMBL" id="JAQOSQ010000042">
    <property type="protein sequence ID" value="MDJ1185639.1"/>
    <property type="molecule type" value="Genomic_DNA"/>
</dbReference>
<dbReference type="InterPro" id="IPR050469">
    <property type="entry name" value="Diguanylate_Cyclase"/>
</dbReference>
<dbReference type="RefSeq" id="WP_283760279.1">
    <property type="nucleotide sequence ID" value="NZ_JAQOSQ010000042.1"/>
</dbReference>
<dbReference type="Gene3D" id="3.30.70.270">
    <property type="match status" value="1"/>
</dbReference>
<comment type="caution">
    <text evidence="3">The sequence shown here is derived from an EMBL/GenBank/DDBJ whole genome shotgun (WGS) entry which is preliminary data.</text>
</comment>
<keyword evidence="4" id="KW-1185">Reference proteome</keyword>
<proteinExistence type="predicted"/>
<organism evidence="3 4">
    <name type="scientific">Roseofilum casamattae BLCC-M143</name>
    <dbReference type="NCBI Taxonomy" id="3022442"/>
    <lineage>
        <taxon>Bacteria</taxon>
        <taxon>Bacillati</taxon>
        <taxon>Cyanobacteriota</taxon>
        <taxon>Cyanophyceae</taxon>
        <taxon>Desertifilales</taxon>
        <taxon>Desertifilaceae</taxon>
        <taxon>Roseofilum</taxon>
        <taxon>Roseofilum casamattae</taxon>
    </lineage>
</organism>
<feature type="transmembrane region" description="Helical" evidence="1">
    <location>
        <begin position="33"/>
        <end position="60"/>
    </location>
</feature>
<dbReference type="GO" id="GO:0052621">
    <property type="term" value="F:diguanylate cyclase activity"/>
    <property type="evidence" value="ECO:0007669"/>
    <property type="project" value="UniProtKB-EC"/>
</dbReference>
<keyword evidence="1" id="KW-0472">Membrane</keyword>
<dbReference type="PANTHER" id="PTHR45138">
    <property type="entry name" value="REGULATORY COMPONENTS OF SENSORY TRANSDUCTION SYSTEM"/>
    <property type="match status" value="1"/>
</dbReference>
<dbReference type="SUPFAM" id="SSF55073">
    <property type="entry name" value="Nucleotide cyclase"/>
    <property type="match status" value="1"/>
</dbReference>
<keyword evidence="1" id="KW-0812">Transmembrane</keyword>
<dbReference type="PANTHER" id="PTHR45138:SF9">
    <property type="entry name" value="DIGUANYLATE CYCLASE DGCM-RELATED"/>
    <property type="match status" value="1"/>
</dbReference>
<dbReference type="SMART" id="SM00267">
    <property type="entry name" value="GGDEF"/>
    <property type="match status" value="1"/>
</dbReference>
<evidence type="ECO:0000259" key="2">
    <source>
        <dbReference type="PROSITE" id="PS50887"/>
    </source>
</evidence>
<dbReference type="NCBIfam" id="TIGR00254">
    <property type="entry name" value="GGDEF"/>
    <property type="match status" value="1"/>
</dbReference>
<dbReference type="Proteomes" id="UP001232992">
    <property type="component" value="Unassembled WGS sequence"/>
</dbReference>
<gene>
    <name evidence="3" type="ORF">PMH09_20870</name>
</gene>